<dbReference type="InterPro" id="IPR011234">
    <property type="entry name" value="Fumarylacetoacetase-like_C"/>
</dbReference>
<dbReference type="EMBL" id="JBHSTE010000006">
    <property type="protein sequence ID" value="MFC6334356.1"/>
    <property type="molecule type" value="Genomic_DNA"/>
</dbReference>
<dbReference type="Gene3D" id="3.90.850.10">
    <property type="entry name" value="Fumarylacetoacetase-like, C-terminal domain"/>
    <property type="match status" value="1"/>
</dbReference>
<evidence type="ECO:0000256" key="2">
    <source>
        <dbReference type="ARBA" id="ARBA00022723"/>
    </source>
</evidence>
<dbReference type="Proteomes" id="UP001596233">
    <property type="component" value="Unassembled WGS sequence"/>
</dbReference>
<dbReference type="InterPro" id="IPR018833">
    <property type="entry name" value="Rv2993c-like_N"/>
</dbReference>
<dbReference type="RefSeq" id="WP_379236810.1">
    <property type="nucleotide sequence ID" value="NZ_JBHSTE010000006.1"/>
</dbReference>
<name>A0ABW1V7Z5_9BACL</name>
<dbReference type="SUPFAM" id="SSF56529">
    <property type="entry name" value="FAH"/>
    <property type="match status" value="1"/>
</dbReference>
<comment type="similarity">
    <text evidence="1">Belongs to the FAH family.</text>
</comment>
<dbReference type="GO" id="GO:0016787">
    <property type="term" value="F:hydrolase activity"/>
    <property type="evidence" value="ECO:0007669"/>
    <property type="project" value="UniProtKB-KW"/>
</dbReference>
<dbReference type="InterPro" id="IPR051121">
    <property type="entry name" value="FAH"/>
</dbReference>
<dbReference type="EC" id="3.7.-.-" evidence="5"/>
<dbReference type="PANTHER" id="PTHR42796:SF4">
    <property type="entry name" value="FUMARYLACETOACETATE HYDROLASE DOMAIN-CONTAINING PROTEIN 2A"/>
    <property type="match status" value="1"/>
</dbReference>
<protein>
    <submittedName>
        <fullName evidence="5">Fumarylacetoacetate hydrolase family protein</fullName>
        <ecNumber evidence="5">3.7.-.-</ecNumber>
    </submittedName>
</protein>
<dbReference type="InterPro" id="IPR036663">
    <property type="entry name" value="Fumarylacetoacetase_C_sf"/>
</dbReference>
<evidence type="ECO:0000259" key="4">
    <source>
        <dbReference type="Pfam" id="PF10370"/>
    </source>
</evidence>
<gene>
    <name evidence="5" type="ORF">ACFP56_17145</name>
</gene>
<keyword evidence="2" id="KW-0479">Metal-binding</keyword>
<reference evidence="6" key="1">
    <citation type="journal article" date="2019" name="Int. J. Syst. Evol. Microbiol.">
        <title>The Global Catalogue of Microorganisms (GCM) 10K type strain sequencing project: providing services to taxonomists for standard genome sequencing and annotation.</title>
        <authorList>
            <consortium name="The Broad Institute Genomics Platform"/>
            <consortium name="The Broad Institute Genome Sequencing Center for Infectious Disease"/>
            <person name="Wu L."/>
            <person name="Ma J."/>
        </authorList>
    </citation>
    <scope>NUCLEOTIDE SEQUENCE [LARGE SCALE GENOMIC DNA]</scope>
    <source>
        <strain evidence="6">PCU 280</strain>
    </source>
</reference>
<evidence type="ECO:0000313" key="6">
    <source>
        <dbReference type="Proteomes" id="UP001596233"/>
    </source>
</evidence>
<evidence type="ECO:0000256" key="1">
    <source>
        <dbReference type="ARBA" id="ARBA00010211"/>
    </source>
</evidence>
<dbReference type="PANTHER" id="PTHR42796">
    <property type="entry name" value="FUMARYLACETOACETATE HYDROLASE DOMAIN-CONTAINING PROTEIN 2A-RELATED"/>
    <property type="match status" value="1"/>
</dbReference>
<feature type="domain" description="Rv2993c-like N-terminal" evidence="4">
    <location>
        <begin position="1"/>
        <end position="52"/>
    </location>
</feature>
<evidence type="ECO:0000259" key="3">
    <source>
        <dbReference type="Pfam" id="PF01557"/>
    </source>
</evidence>
<keyword evidence="6" id="KW-1185">Reference proteome</keyword>
<evidence type="ECO:0000313" key="5">
    <source>
        <dbReference type="EMBL" id="MFC6334356.1"/>
    </source>
</evidence>
<dbReference type="Pfam" id="PF10370">
    <property type="entry name" value="Rv2993c-like_N"/>
    <property type="match status" value="1"/>
</dbReference>
<keyword evidence="5" id="KW-0378">Hydrolase</keyword>
<proteinExistence type="inferred from homology"/>
<accession>A0ABW1V7Z5</accession>
<sequence length="257" mass="28254">MKFVRFSIEGNAQVYNGVMDGTCIRTYNGNPFESIELTQEQYPLDAVSLHSPVLPRTIIGIGKNFIAEGTPKPPIPELPIFFFKPLTTVIGPNDPILFPAHVTEAKFEAEVAVIIGKTAKNITPDQVSQYIFGCTIANDLAATQYFHHEGHWTVGKAFDTFCPLGPYIDTEFDYLNARISARLNGQQLQNDTMEHIITPIPEMISYISSFMTLMPGDVILTGTPAGSDFIRVGDVIECIVDGLGVLRNPVNKSEATT</sequence>
<feature type="domain" description="Fumarylacetoacetase-like C-terminal" evidence="3">
    <location>
        <begin position="71"/>
        <end position="250"/>
    </location>
</feature>
<dbReference type="Pfam" id="PF01557">
    <property type="entry name" value="FAA_hydrolase"/>
    <property type="match status" value="1"/>
</dbReference>
<comment type="caution">
    <text evidence="5">The sequence shown here is derived from an EMBL/GenBank/DDBJ whole genome shotgun (WGS) entry which is preliminary data.</text>
</comment>
<organism evidence="5 6">
    <name type="scientific">Paenibacillus septentrionalis</name>
    <dbReference type="NCBI Taxonomy" id="429342"/>
    <lineage>
        <taxon>Bacteria</taxon>
        <taxon>Bacillati</taxon>
        <taxon>Bacillota</taxon>
        <taxon>Bacilli</taxon>
        <taxon>Bacillales</taxon>
        <taxon>Paenibacillaceae</taxon>
        <taxon>Paenibacillus</taxon>
    </lineage>
</organism>